<keyword evidence="14" id="KW-1185">Reference proteome</keyword>
<dbReference type="EMBL" id="MU069551">
    <property type="protein sequence ID" value="KAF5839212.1"/>
    <property type="molecule type" value="Genomic_DNA"/>
</dbReference>
<dbReference type="PANTHER" id="PTHR45918:SF1">
    <property type="entry name" value="ALPHA-1,3_1,6-MANNOSYLTRANSFERASE ALG2"/>
    <property type="match status" value="1"/>
</dbReference>
<organism evidence="13 14">
    <name type="scientific">Dunaliella salina</name>
    <name type="common">Green alga</name>
    <name type="synonym">Protococcus salinus</name>
    <dbReference type="NCBI Taxonomy" id="3046"/>
    <lineage>
        <taxon>Eukaryota</taxon>
        <taxon>Viridiplantae</taxon>
        <taxon>Chlorophyta</taxon>
        <taxon>core chlorophytes</taxon>
        <taxon>Chlorophyceae</taxon>
        <taxon>CS clade</taxon>
        <taxon>Chlamydomonadales</taxon>
        <taxon>Dunaliellaceae</taxon>
        <taxon>Dunaliella</taxon>
    </lineage>
</organism>
<comment type="pathway">
    <text evidence="1 10">Protein modification; protein glycosylation.</text>
</comment>
<comment type="subcellular location">
    <subcellularLocation>
        <location evidence="10">Endoplasmic reticulum membrane</location>
        <topology evidence="10">Single-pass membrane protein</topology>
    </subcellularLocation>
</comment>
<comment type="catalytic activity">
    <reaction evidence="8 10">
        <text>a beta-D-Man-(1-&gt;4)-beta-D-GlcNAc-(1-&gt;4)-alpha-D-GlcNAc-diphospho-di-trans,poly-cis-dolichol + GDP-alpha-D-mannose = an alpha-D-Man-(1-&gt;3)-beta-D-Man-(1-&gt;4)-beta-D-GlcNAc-(1-&gt;4)-alpha-D-GlcNAc-diphospho-di-trans,poly-cis-dolichol + GDP + H(+)</text>
        <dbReference type="Rhea" id="RHEA:29515"/>
        <dbReference type="Rhea" id="RHEA-COMP:19511"/>
        <dbReference type="Rhea" id="RHEA-COMP:19513"/>
        <dbReference type="ChEBI" id="CHEBI:15378"/>
        <dbReference type="ChEBI" id="CHEBI:57527"/>
        <dbReference type="ChEBI" id="CHEBI:58189"/>
        <dbReference type="ChEBI" id="CHEBI:58472"/>
        <dbReference type="ChEBI" id="CHEBI:132510"/>
        <dbReference type="EC" id="2.4.1.132"/>
    </reaction>
    <physiologicalReaction direction="left-to-right" evidence="8 10">
        <dbReference type="Rhea" id="RHEA:29516"/>
    </physiologicalReaction>
</comment>
<evidence type="ECO:0000256" key="6">
    <source>
        <dbReference type="ARBA" id="ARBA00022989"/>
    </source>
</evidence>
<dbReference type="CDD" id="cd03805">
    <property type="entry name" value="GT4_ALG2-like"/>
    <property type="match status" value="1"/>
</dbReference>
<gene>
    <name evidence="13" type="ORF">DUNSADRAFT_1348</name>
</gene>
<dbReference type="InterPro" id="IPR001296">
    <property type="entry name" value="Glyco_trans_1"/>
</dbReference>
<protein>
    <recommendedName>
        <fullName evidence="10">Alpha-1,3/1,6-mannosyltransferase ALG2</fullName>
        <ecNumber evidence="10">2.4.1.132</ecNumber>
        <ecNumber evidence="10">2.4.1.257</ecNumber>
    </recommendedName>
    <alternativeName>
        <fullName evidence="10">GDP-Man:Man(1)GlcNAc(2)-PP-Dol alpha-1,3-mannosyltransferase</fullName>
    </alternativeName>
</protein>
<comment type="caution">
    <text evidence="13">The sequence shown here is derived from an EMBL/GenBank/DDBJ whole genome shotgun (WGS) entry which is preliminary data.</text>
</comment>
<dbReference type="EC" id="2.4.1.132" evidence="10"/>
<evidence type="ECO:0000256" key="1">
    <source>
        <dbReference type="ARBA" id="ARBA00004922"/>
    </source>
</evidence>
<feature type="domain" description="Glycosyltransferase subfamily 4-like N-terminal" evidence="12">
    <location>
        <begin position="16"/>
        <end position="179"/>
    </location>
</feature>
<sequence>MKKRNVAFLHPDLGLGGAERLIVDAALELVSAGHAVDIYTTYHDPQRCFEETRGSGGFGVTVAGDWFPRHIAGRFLALCAYIRCILAALYMAWLSFKGKAQYDAVIVDQVSVVIPFLKHLTRSRVLFYCHFPDMLLAQRRSQLKKLYRIPLDWVEQTTTGHADLVLVNSAFTQGVFKKTFSRLAERGIVPDVLHPAVPIPSDGELQEADATWEAKLDRDLVSFMGGGPMLLSINRFERKKGISLAVQALHEFLIRAPGSLPKVTLVLAGGFDARLPENVQHLQELKDLVRELDLHDRVRFVVSFTDSQRAALLAACTAVVYTPQFEHFGIVPLEAMAAKKPVIAVNNGGPVETVAHEETGYLCEPTPAAFASAFRQLLCVSEDGGTSDARQMGEAAKARVQAQFSRAAFGCKLQAHLEAAMKDGGKIRRT</sequence>
<evidence type="ECO:0000313" key="13">
    <source>
        <dbReference type="EMBL" id="KAF5839212.1"/>
    </source>
</evidence>
<dbReference type="Pfam" id="PF00534">
    <property type="entry name" value="Glycos_transf_1"/>
    <property type="match status" value="1"/>
</dbReference>
<evidence type="ECO:0000256" key="4">
    <source>
        <dbReference type="ARBA" id="ARBA00022692"/>
    </source>
</evidence>
<evidence type="ECO:0000256" key="7">
    <source>
        <dbReference type="ARBA" id="ARBA00023136"/>
    </source>
</evidence>
<dbReference type="EC" id="2.4.1.257" evidence="10"/>
<comment type="catalytic activity">
    <reaction evidence="9 10">
        <text>an alpha-D-Man-(1-&gt;3)-beta-D-Man-(1-&gt;4)-beta-D-GlcNAc-(1-&gt;4)-alpha-D-GlcNAc-diphospho-di-trans,poly-cis-dolichol + GDP-alpha-D-mannose = an alpha-D-Man-(1-&gt;3)-[alpha-D-Man-(1-&gt;6)]-beta-D-Man-(1-&gt;4)-beta-D-GlcNAc-(1-&gt;4)-alpha-D-GlcNAc-diphospho-di-trans,poly-cis-dolichol + GDP + H(+)</text>
        <dbReference type="Rhea" id="RHEA:29519"/>
        <dbReference type="Rhea" id="RHEA-COMP:19513"/>
        <dbReference type="Rhea" id="RHEA-COMP:19515"/>
        <dbReference type="ChEBI" id="CHEBI:15378"/>
        <dbReference type="ChEBI" id="CHEBI:57527"/>
        <dbReference type="ChEBI" id="CHEBI:58189"/>
        <dbReference type="ChEBI" id="CHEBI:132510"/>
        <dbReference type="ChEBI" id="CHEBI:132511"/>
        <dbReference type="EC" id="2.4.1.257"/>
    </reaction>
    <physiologicalReaction direction="left-to-right" evidence="9 10">
        <dbReference type="Rhea" id="RHEA:29520"/>
    </physiologicalReaction>
</comment>
<dbReference type="Pfam" id="PF13439">
    <property type="entry name" value="Glyco_transf_4"/>
    <property type="match status" value="1"/>
</dbReference>
<keyword evidence="6 10" id="KW-1133">Transmembrane helix</keyword>
<comment type="function">
    <text evidence="10">Mannosylates Man(2)GlcNAc(2)-dolichol diphosphate and Man(1)GlcNAc(2)-dolichol diphosphate to form Man(3)GlcNAc(2)-dolichol diphosphate.</text>
</comment>
<dbReference type="Proteomes" id="UP000815325">
    <property type="component" value="Unassembled WGS sequence"/>
</dbReference>
<evidence type="ECO:0000256" key="5">
    <source>
        <dbReference type="ARBA" id="ARBA00022824"/>
    </source>
</evidence>
<dbReference type="PANTHER" id="PTHR45918">
    <property type="entry name" value="ALPHA-1,3/1,6-MANNOSYLTRANSFERASE ALG2"/>
    <property type="match status" value="1"/>
</dbReference>
<feature type="domain" description="Glycosyl transferase family 1" evidence="11">
    <location>
        <begin position="226"/>
        <end position="398"/>
    </location>
</feature>
<name>A0ABQ7GX73_DUNSA</name>
<keyword evidence="7 10" id="KW-0472">Membrane</keyword>
<evidence type="ECO:0000259" key="11">
    <source>
        <dbReference type="Pfam" id="PF00534"/>
    </source>
</evidence>
<accession>A0ABQ7GX73</accession>
<reference evidence="13" key="1">
    <citation type="submission" date="2017-08" db="EMBL/GenBank/DDBJ databases">
        <authorList>
            <person name="Polle J.E."/>
            <person name="Barry K."/>
            <person name="Cushman J."/>
            <person name="Schmutz J."/>
            <person name="Tran D."/>
            <person name="Hathwaick L.T."/>
            <person name="Yim W.C."/>
            <person name="Jenkins J."/>
            <person name="Mckie-Krisberg Z.M."/>
            <person name="Prochnik S."/>
            <person name="Lindquist E."/>
            <person name="Dockter R.B."/>
            <person name="Adam C."/>
            <person name="Molina H."/>
            <person name="Bunkerborg J."/>
            <person name="Jin E."/>
            <person name="Buchheim M."/>
            <person name="Magnuson J."/>
        </authorList>
    </citation>
    <scope>NUCLEOTIDE SEQUENCE</scope>
    <source>
        <strain evidence="13">CCAP 19/18</strain>
    </source>
</reference>
<feature type="transmembrane region" description="Helical" evidence="10">
    <location>
        <begin position="75"/>
        <end position="96"/>
    </location>
</feature>
<evidence type="ECO:0000256" key="3">
    <source>
        <dbReference type="ARBA" id="ARBA00022679"/>
    </source>
</evidence>
<dbReference type="InterPro" id="IPR027054">
    <property type="entry name" value="ALG2"/>
</dbReference>
<evidence type="ECO:0000256" key="8">
    <source>
        <dbReference type="ARBA" id="ARBA00045103"/>
    </source>
</evidence>
<keyword evidence="5" id="KW-0256">Endoplasmic reticulum</keyword>
<evidence type="ECO:0000259" key="12">
    <source>
        <dbReference type="Pfam" id="PF13439"/>
    </source>
</evidence>
<comment type="similarity">
    <text evidence="10">Belongs to the glycosyltransferase group 1 family.</text>
</comment>
<evidence type="ECO:0000256" key="10">
    <source>
        <dbReference type="RuleBase" id="RU367136"/>
    </source>
</evidence>
<evidence type="ECO:0000256" key="9">
    <source>
        <dbReference type="ARBA" id="ARBA00045104"/>
    </source>
</evidence>
<proteinExistence type="inferred from homology"/>
<keyword evidence="3 10" id="KW-0808">Transferase</keyword>
<dbReference type="InterPro" id="IPR028098">
    <property type="entry name" value="Glyco_trans_4-like_N"/>
</dbReference>
<keyword evidence="2 10" id="KW-0328">Glycosyltransferase</keyword>
<evidence type="ECO:0000256" key="2">
    <source>
        <dbReference type="ARBA" id="ARBA00022676"/>
    </source>
</evidence>
<evidence type="ECO:0000313" key="14">
    <source>
        <dbReference type="Proteomes" id="UP000815325"/>
    </source>
</evidence>
<keyword evidence="4 10" id="KW-0812">Transmembrane</keyword>
<dbReference type="SUPFAM" id="SSF53756">
    <property type="entry name" value="UDP-Glycosyltransferase/glycogen phosphorylase"/>
    <property type="match status" value="1"/>
</dbReference>
<dbReference type="Gene3D" id="3.40.50.2000">
    <property type="entry name" value="Glycogen Phosphorylase B"/>
    <property type="match status" value="2"/>
</dbReference>